<keyword evidence="2" id="KW-1185">Reference proteome</keyword>
<protein>
    <submittedName>
        <fullName evidence="1">Uncharacterized protein</fullName>
    </submittedName>
</protein>
<proteinExistence type="predicted"/>
<name>A0A1M4ZMX5_9FIRM</name>
<dbReference type="EMBL" id="FQTY01000027">
    <property type="protein sequence ID" value="SHF19157.1"/>
    <property type="molecule type" value="Genomic_DNA"/>
</dbReference>
<organism evidence="1 2">
    <name type="scientific">Tissierella praeacuta DSM 18095</name>
    <dbReference type="NCBI Taxonomy" id="1123404"/>
    <lineage>
        <taxon>Bacteria</taxon>
        <taxon>Bacillati</taxon>
        <taxon>Bacillota</taxon>
        <taxon>Tissierellia</taxon>
        <taxon>Tissierellales</taxon>
        <taxon>Tissierellaceae</taxon>
        <taxon>Tissierella</taxon>
    </lineage>
</organism>
<accession>A0A1M4ZMX5</accession>
<reference evidence="2" key="1">
    <citation type="submission" date="2016-11" db="EMBL/GenBank/DDBJ databases">
        <authorList>
            <person name="Varghese N."/>
            <person name="Submissions S."/>
        </authorList>
    </citation>
    <scope>NUCLEOTIDE SEQUENCE [LARGE SCALE GENOMIC DNA]</scope>
    <source>
        <strain evidence="2">DSM 18095</strain>
    </source>
</reference>
<gene>
    <name evidence="1" type="ORF">SAMN02745784_03116</name>
</gene>
<dbReference type="Proteomes" id="UP000184114">
    <property type="component" value="Unassembled WGS sequence"/>
</dbReference>
<dbReference type="STRING" id="1123404.SAMN02745784_03116"/>
<evidence type="ECO:0000313" key="2">
    <source>
        <dbReference type="Proteomes" id="UP000184114"/>
    </source>
</evidence>
<sequence>MLEKIKKYLCVLAFVLFAAMVLPQTLSHADEFELSPEKILLMNKSERTFG</sequence>
<evidence type="ECO:0000313" key="1">
    <source>
        <dbReference type="EMBL" id="SHF19157.1"/>
    </source>
</evidence>
<dbReference type="AlphaFoldDB" id="A0A1M4ZMX5"/>